<reference evidence="3" key="1">
    <citation type="submission" date="2015-11" db="EMBL/GenBank/DDBJ databases">
        <authorList>
            <person name="Varghese N."/>
        </authorList>
    </citation>
    <scope>NUCLEOTIDE SEQUENCE [LARGE SCALE GENOMIC DNA]</scope>
    <source>
        <strain evidence="3">DSM 45899</strain>
    </source>
</reference>
<accession>A0A0S4QW13</accession>
<evidence type="ECO:0000313" key="3">
    <source>
        <dbReference type="Proteomes" id="UP000198802"/>
    </source>
</evidence>
<protein>
    <submittedName>
        <fullName evidence="2">Short-chain dehydrogenase</fullName>
    </submittedName>
</protein>
<dbReference type="Gene3D" id="3.40.50.720">
    <property type="entry name" value="NAD(P)-binding Rossmann-like Domain"/>
    <property type="match status" value="1"/>
</dbReference>
<dbReference type="InterPro" id="IPR036291">
    <property type="entry name" value="NAD(P)-bd_dom_sf"/>
</dbReference>
<dbReference type="EMBL" id="FAOZ01000027">
    <property type="protein sequence ID" value="CUU59385.1"/>
    <property type="molecule type" value="Genomic_DNA"/>
</dbReference>
<dbReference type="Pfam" id="PF00106">
    <property type="entry name" value="adh_short"/>
    <property type="match status" value="2"/>
</dbReference>
<evidence type="ECO:0000256" key="1">
    <source>
        <dbReference type="ARBA" id="ARBA00023002"/>
    </source>
</evidence>
<dbReference type="GO" id="GO:0016491">
    <property type="term" value="F:oxidoreductase activity"/>
    <property type="evidence" value="ECO:0007669"/>
    <property type="project" value="UniProtKB-KW"/>
</dbReference>
<evidence type="ECO:0000313" key="2">
    <source>
        <dbReference type="EMBL" id="CUU59385.1"/>
    </source>
</evidence>
<name>A0A0S4QW13_9ACTN</name>
<keyword evidence="3" id="KW-1185">Reference proteome</keyword>
<dbReference type="PRINTS" id="PR00081">
    <property type="entry name" value="GDHRDH"/>
</dbReference>
<dbReference type="PANTHER" id="PTHR43157:SF64">
    <property type="entry name" value="RETINOL DEHYDROGENASE 14"/>
    <property type="match status" value="1"/>
</dbReference>
<dbReference type="PANTHER" id="PTHR43157">
    <property type="entry name" value="PHOSPHATIDYLINOSITOL-GLYCAN BIOSYNTHESIS CLASS F PROTEIN-RELATED"/>
    <property type="match status" value="1"/>
</dbReference>
<sequence>MNNGVTQPVAIVTGANTGIGLETALGLAERGLRVVATARDPERGATAVAEIERRTGKTVDLLPLDLASFVSIREFAATVLDRYPRIDVLVHNAGLAPGGHRWETQEGFEAAFGVNHLGPFLLTSLLRERIIARAPARIVIVSSGAYRAAPDGLCFDDLQHRERFHSLQVYAESKLANLYFMQILARQLAGSGVTVNALNPGYVATQLGQPREADLAHAVTVPRDNAASNAALANLPEPLTAARGAVPSITLATSPELATTTGVYFERTKPATLTPVAADLGLAQRLWDESERLVALHPAH</sequence>
<dbReference type="RefSeq" id="WP_091283443.1">
    <property type="nucleotide sequence ID" value="NZ_FAOZ01000027.1"/>
</dbReference>
<dbReference type="AlphaFoldDB" id="A0A0S4QW13"/>
<dbReference type="Proteomes" id="UP000198802">
    <property type="component" value="Unassembled WGS sequence"/>
</dbReference>
<organism evidence="2 3">
    <name type="scientific">Parafrankia irregularis</name>
    <dbReference type="NCBI Taxonomy" id="795642"/>
    <lineage>
        <taxon>Bacteria</taxon>
        <taxon>Bacillati</taxon>
        <taxon>Actinomycetota</taxon>
        <taxon>Actinomycetes</taxon>
        <taxon>Frankiales</taxon>
        <taxon>Frankiaceae</taxon>
        <taxon>Parafrankia</taxon>
    </lineage>
</organism>
<dbReference type="InterPro" id="IPR002347">
    <property type="entry name" value="SDR_fam"/>
</dbReference>
<dbReference type="CDD" id="cd05327">
    <property type="entry name" value="retinol-DH_like_SDR_c_like"/>
    <property type="match status" value="1"/>
</dbReference>
<gene>
    <name evidence="2" type="ORF">Ga0074812_12762</name>
</gene>
<proteinExistence type="predicted"/>
<keyword evidence="1" id="KW-0560">Oxidoreductase</keyword>
<dbReference type="SUPFAM" id="SSF51735">
    <property type="entry name" value="NAD(P)-binding Rossmann-fold domains"/>
    <property type="match status" value="1"/>
</dbReference>